<gene>
    <name evidence="3" type="ORF">ACFQRI_18915</name>
</gene>
<dbReference type="InterPro" id="IPR029069">
    <property type="entry name" value="HotDog_dom_sf"/>
</dbReference>
<dbReference type="RefSeq" id="WP_380670417.1">
    <property type="nucleotide sequence ID" value="NZ_JBHTCJ010000010.1"/>
</dbReference>
<evidence type="ECO:0000256" key="1">
    <source>
        <dbReference type="ARBA" id="ARBA00005953"/>
    </source>
</evidence>
<dbReference type="Proteomes" id="UP001596504">
    <property type="component" value="Unassembled WGS sequence"/>
</dbReference>
<dbReference type="PANTHER" id="PTHR31793:SF27">
    <property type="entry name" value="NOVEL THIOESTERASE SUPERFAMILY DOMAIN AND SAPOSIN A-TYPE DOMAIN CONTAINING PROTEIN (0610012H03RIK)"/>
    <property type="match status" value="1"/>
</dbReference>
<comment type="similarity">
    <text evidence="1">Belongs to the 4-hydroxybenzoyl-CoA thioesterase family.</text>
</comment>
<dbReference type="GO" id="GO:0016787">
    <property type="term" value="F:hydrolase activity"/>
    <property type="evidence" value="ECO:0007669"/>
    <property type="project" value="UniProtKB-KW"/>
</dbReference>
<name>A0ABW2LPB6_9PSEU</name>
<organism evidence="3 4">
    <name type="scientific">Saccharopolyspora griseoalba</name>
    <dbReference type="NCBI Taxonomy" id="1431848"/>
    <lineage>
        <taxon>Bacteria</taxon>
        <taxon>Bacillati</taxon>
        <taxon>Actinomycetota</taxon>
        <taxon>Actinomycetes</taxon>
        <taxon>Pseudonocardiales</taxon>
        <taxon>Pseudonocardiaceae</taxon>
        <taxon>Saccharopolyspora</taxon>
    </lineage>
</organism>
<evidence type="ECO:0000313" key="3">
    <source>
        <dbReference type="EMBL" id="MFC7343478.1"/>
    </source>
</evidence>
<dbReference type="Pfam" id="PF13279">
    <property type="entry name" value="4HBT_2"/>
    <property type="match status" value="1"/>
</dbReference>
<evidence type="ECO:0000313" key="4">
    <source>
        <dbReference type="Proteomes" id="UP001596504"/>
    </source>
</evidence>
<dbReference type="PANTHER" id="PTHR31793">
    <property type="entry name" value="4-HYDROXYBENZOYL-COA THIOESTERASE FAMILY MEMBER"/>
    <property type="match status" value="1"/>
</dbReference>
<dbReference type="EC" id="3.1.2.-" evidence="3"/>
<protein>
    <submittedName>
        <fullName evidence="3">Acyl-CoA thioesterase</fullName>
        <ecNumber evidence="3">3.1.2.-</ecNumber>
    </submittedName>
</protein>
<dbReference type="CDD" id="cd00586">
    <property type="entry name" value="4HBT"/>
    <property type="match status" value="1"/>
</dbReference>
<dbReference type="InterPro" id="IPR050563">
    <property type="entry name" value="4-hydroxybenzoyl-CoA_TE"/>
</dbReference>
<dbReference type="EMBL" id="JBHTCJ010000010">
    <property type="protein sequence ID" value="MFC7343478.1"/>
    <property type="molecule type" value="Genomic_DNA"/>
</dbReference>
<reference evidence="4" key="1">
    <citation type="journal article" date="2019" name="Int. J. Syst. Evol. Microbiol.">
        <title>The Global Catalogue of Microorganisms (GCM) 10K type strain sequencing project: providing services to taxonomists for standard genome sequencing and annotation.</title>
        <authorList>
            <consortium name="The Broad Institute Genomics Platform"/>
            <consortium name="The Broad Institute Genome Sequencing Center for Infectious Disease"/>
            <person name="Wu L."/>
            <person name="Ma J."/>
        </authorList>
    </citation>
    <scope>NUCLEOTIDE SEQUENCE [LARGE SCALE GENOMIC DNA]</scope>
    <source>
        <strain evidence="4">WLHS5</strain>
    </source>
</reference>
<comment type="caution">
    <text evidence="3">The sequence shown here is derived from an EMBL/GenBank/DDBJ whole genome shotgun (WGS) entry which is preliminary data.</text>
</comment>
<dbReference type="SUPFAM" id="SSF54637">
    <property type="entry name" value="Thioesterase/thiol ester dehydrase-isomerase"/>
    <property type="match status" value="1"/>
</dbReference>
<keyword evidence="2 3" id="KW-0378">Hydrolase</keyword>
<accession>A0ABW2LPB6</accession>
<sequence length="144" mass="15648">MSATPEDFPATRVYATRWTDNDMYGHLNNAVYYQLFDTMINGWLAANAAVDPAAGEVVNVVAESGCRFFAEVGFPADVTVGLRVARLGSSSVTYELALFDDEAVCAAEGKWVHVYVDARTRRPTPIPADVREALQVLAGATRSE</sequence>
<evidence type="ECO:0000256" key="2">
    <source>
        <dbReference type="ARBA" id="ARBA00022801"/>
    </source>
</evidence>
<dbReference type="Gene3D" id="3.10.129.10">
    <property type="entry name" value="Hotdog Thioesterase"/>
    <property type="match status" value="1"/>
</dbReference>
<proteinExistence type="inferred from homology"/>
<keyword evidence="4" id="KW-1185">Reference proteome</keyword>